<protein>
    <recommendedName>
        <fullName evidence="3">Capsule polysaccharide biosynthesis protein</fullName>
    </recommendedName>
</protein>
<evidence type="ECO:0008006" key="3">
    <source>
        <dbReference type="Google" id="ProtNLM"/>
    </source>
</evidence>
<dbReference type="RefSeq" id="WP_122376026.1">
    <property type="nucleotide sequence ID" value="NZ_BMPB01000011.1"/>
</dbReference>
<reference evidence="1 2" key="1">
    <citation type="submission" date="2020-08" db="EMBL/GenBank/DDBJ databases">
        <title>Genomic Encyclopedia of Type Strains, Phase IV (KMG-IV): sequencing the most valuable type-strain genomes for metagenomic binning, comparative biology and taxonomic classification.</title>
        <authorList>
            <person name="Goeker M."/>
        </authorList>
    </citation>
    <scope>NUCLEOTIDE SEQUENCE [LARGE SCALE GENOMIC DNA]</scope>
    <source>
        <strain evidence="1 2">DSM 102983</strain>
    </source>
</reference>
<proteinExistence type="predicted"/>
<accession>A0ABR6KRF7</accession>
<sequence length="375" mass="44717">MKNIIIIGHEPLTKKNKSNFFIDKYLEKGLSTSYWDASQVFYPGMHLNDEIQEIYIKKFNTLKMIENQLKSIDVSQYIFIIEVNEYWKNRQFFRLLNRYNCYTICIDMYGNSVLPIPLQEKIRKLFTKNFFTSISNFTNRILYRIYKKYYNIQSFQRLFTSSEIISHTDKINHPDYEDFKNLEKNNTNDIQKKQYIVFVDTYFPYHPDLKHVYKIKENDGKEYHKSINKFFSFLEEKYQIPVVIAAHPKSEYKGDEFNGRTIIKYKTNELIYLSQIVILHASNAISYVVLGDKSPVFITTDDYNSAPILAKRIKVLANILGKKVYNIDSCNFQSIEISKIDNNYRNKYIYSYLTSKETEEKRNIDILLSFYQSIS</sequence>
<keyword evidence="2" id="KW-1185">Reference proteome</keyword>
<dbReference type="EMBL" id="JACHOC010000008">
    <property type="protein sequence ID" value="MBB4624090.1"/>
    <property type="molecule type" value="Genomic_DNA"/>
</dbReference>
<name>A0ABR6KRF7_9BACT</name>
<comment type="caution">
    <text evidence="1">The sequence shown here is derived from an EMBL/GenBank/DDBJ whole genome shotgun (WGS) entry which is preliminary data.</text>
</comment>
<dbReference type="Proteomes" id="UP000533637">
    <property type="component" value="Unassembled WGS sequence"/>
</dbReference>
<evidence type="ECO:0000313" key="2">
    <source>
        <dbReference type="Proteomes" id="UP000533637"/>
    </source>
</evidence>
<gene>
    <name evidence="1" type="ORF">GGQ57_004014</name>
</gene>
<evidence type="ECO:0000313" key="1">
    <source>
        <dbReference type="EMBL" id="MBB4624090.1"/>
    </source>
</evidence>
<organism evidence="1 2">
    <name type="scientific">Parabacteroides faecis</name>
    <dbReference type="NCBI Taxonomy" id="1217282"/>
    <lineage>
        <taxon>Bacteria</taxon>
        <taxon>Pseudomonadati</taxon>
        <taxon>Bacteroidota</taxon>
        <taxon>Bacteroidia</taxon>
        <taxon>Bacteroidales</taxon>
        <taxon>Tannerellaceae</taxon>
        <taxon>Parabacteroides</taxon>
    </lineage>
</organism>